<dbReference type="NCBIfam" id="TIGR00254">
    <property type="entry name" value="GGDEF"/>
    <property type="match status" value="1"/>
</dbReference>
<dbReference type="Proteomes" id="UP000561459">
    <property type="component" value="Unassembled WGS sequence"/>
</dbReference>
<feature type="domain" description="GGDEF" evidence="4">
    <location>
        <begin position="234"/>
        <end position="364"/>
    </location>
</feature>
<dbReference type="EC" id="2.7.7.65" evidence="1"/>
<feature type="transmembrane region" description="Helical" evidence="3">
    <location>
        <begin position="148"/>
        <end position="166"/>
    </location>
</feature>
<name>A0A7W6BYG1_9SPHN</name>
<feature type="transmembrane region" description="Helical" evidence="3">
    <location>
        <begin position="6"/>
        <end position="25"/>
    </location>
</feature>
<feature type="transmembrane region" description="Helical" evidence="3">
    <location>
        <begin position="119"/>
        <end position="136"/>
    </location>
</feature>
<evidence type="ECO:0000313" key="6">
    <source>
        <dbReference type="Proteomes" id="UP000561459"/>
    </source>
</evidence>
<proteinExistence type="predicted"/>
<feature type="transmembrane region" description="Helical" evidence="3">
    <location>
        <begin position="178"/>
        <end position="199"/>
    </location>
</feature>
<dbReference type="GO" id="GO:0052621">
    <property type="term" value="F:diguanylate cyclase activity"/>
    <property type="evidence" value="ECO:0007669"/>
    <property type="project" value="UniProtKB-EC"/>
</dbReference>
<dbReference type="CDD" id="cd01949">
    <property type="entry name" value="GGDEF"/>
    <property type="match status" value="1"/>
</dbReference>
<dbReference type="Gene3D" id="3.30.70.270">
    <property type="match status" value="1"/>
</dbReference>
<organism evidence="5 6">
    <name type="scientific">Novosphingobium fluoreni</name>
    <dbReference type="NCBI Taxonomy" id="1391222"/>
    <lineage>
        <taxon>Bacteria</taxon>
        <taxon>Pseudomonadati</taxon>
        <taxon>Pseudomonadota</taxon>
        <taxon>Alphaproteobacteria</taxon>
        <taxon>Sphingomonadales</taxon>
        <taxon>Sphingomonadaceae</taxon>
        <taxon>Novosphingobium</taxon>
    </lineage>
</organism>
<keyword evidence="3" id="KW-1133">Transmembrane helix</keyword>
<dbReference type="InterPro" id="IPR050469">
    <property type="entry name" value="Diguanylate_Cyclase"/>
</dbReference>
<evidence type="ECO:0000256" key="2">
    <source>
        <dbReference type="ARBA" id="ARBA00034247"/>
    </source>
</evidence>
<keyword evidence="6" id="KW-1185">Reference proteome</keyword>
<comment type="caution">
    <text evidence="5">The sequence shown here is derived from an EMBL/GenBank/DDBJ whole genome shotgun (WGS) entry which is preliminary data.</text>
</comment>
<feature type="transmembrane region" description="Helical" evidence="3">
    <location>
        <begin position="59"/>
        <end position="79"/>
    </location>
</feature>
<feature type="transmembrane region" description="Helical" evidence="3">
    <location>
        <begin position="34"/>
        <end position="53"/>
    </location>
</feature>
<dbReference type="InterPro" id="IPR029787">
    <property type="entry name" value="Nucleotide_cyclase"/>
</dbReference>
<evidence type="ECO:0000256" key="1">
    <source>
        <dbReference type="ARBA" id="ARBA00012528"/>
    </source>
</evidence>
<dbReference type="PANTHER" id="PTHR45138:SF9">
    <property type="entry name" value="DIGUANYLATE CYCLASE DGCM-RELATED"/>
    <property type="match status" value="1"/>
</dbReference>
<sequence length="364" mass="39595">MDLSTLHVTDALVNLTCGLMCLSIWSHDRRDQCLALWGVGLLIYGVVASVLPFAPPTWIWSSASYSALEVGILLFWGGFRSFDGKPPFTRPLLFLPFAPLSVCLLLGSLGWDWSEADRAALLAHCTIAAALATYTIRSRMSWRCPRAISAYSMYIIAASVAIPALLRGTWLTPTSAEIMIALVDHVMTIVFTLSVIAMVGERDFQKAAHAARVDPLTGVLNRKGLAEAMISRTSPQTLMLVDLDHFKVINDQFGHDCGDEVLRDFTGRASATIGGAALLARLGGEEFLIVSEDKCIDEAERLAEAVRLAARREPVRAGQASIPFTVSIGVTMCNSTDDFQRAVKRADDALYQAKASGRDRVVTC</sequence>
<gene>
    <name evidence="5" type="ORF">GGR39_000038</name>
</gene>
<dbReference type="SMART" id="SM00267">
    <property type="entry name" value="GGDEF"/>
    <property type="match status" value="1"/>
</dbReference>
<dbReference type="AlphaFoldDB" id="A0A7W6BYG1"/>
<accession>A0A7W6BYG1</accession>
<dbReference type="PROSITE" id="PS50887">
    <property type="entry name" value="GGDEF"/>
    <property type="match status" value="1"/>
</dbReference>
<evidence type="ECO:0000256" key="3">
    <source>
        <dbReference type="SAM" id="Phobius"/>
    </source>
</evidence>
<evidence type="ECO:0000259" key="4">
    <source>
        <dbReference type="PROSITE" id="PS50887"/>
    </source>
</evidence>
<feature type="transmembrane region" description="Helical" evidence="3">
    <location>
        <begin position="91"/>
        <end position="113"/>
    </location>
</feature>
<dbReference type="PANTHER" id="PTHR45138">
    <property type="entry name" value="REGULATORY COMPONENTS OF SENSORY TRANSDUCTION SYSTEM"/>
    <property type="match status" value="1"/>
</dbReference>
<evidence type="ECO:0000313" key="5">
    <source>
        <dbReference type="EMBL" id="MBB3938409.1"/>
    </source>
</evidence>
<comment type="catalytic activity">
    <reaction evidence="2">
        <text>2 GTP = 3',3'-c-di-GMP + 2 diphosphate</text>
        <dbReference type="Rhea" id="RHEA:24898"/>
        <dbReference type="ChEBI" id="CHEBI:33019"/>
        <dbReference type="ChEBI" id="CHEBI:37565"/>
        <dbReference type="ChEBI" id="CHEBI:58805"/>
        <dbReference type="EC" id="2.7.7.65"/>
    </reaction>
</comment>
<keyword evidence="3" id="KW-0812">Transmembrane</keyword>
<dbReference type="SUPFAM" id="SSF55073">
    <property type="entry name" value="Nucleotide cyclase"/>
    <property type="match status" value="1"/>
</dbReference>
<protein>
    <recommendedName>
        <fullName evidence="1">diguanylate cyclase</fullName>
        <ecNumber evidence="1">2.7.7.65</ecNumber>
    </recommendedName>
</protein>
<dbReference type="EMBL" id="JACIDY010000001">
    <property type="protein sequence ID" value="MBB3938409.1"/>
    <property type="molecule type" value="Genomic_DNA"/>
</dbReference>
<dbReference type="Pfam" id="PF00990">
    <property type="entry name" value="GGDEF"/>
    <property type="match status" value="1"/>
</dbReference>
<keyword evidence="3" id="KW-0472">Membrane</keyword>
<dbReference type="InterPro" id="IPR043128">
    <property type="entry name" value="Rev_trsase/Diguanyl_cyclase"/>
</dbReference>
<reference evidence="5 6" key="1">
    <citation type="submission" date="2020-08" db="EMBL/GenBank/DDBJ databases">
        <title>Genomic Encyclopedia of Type Strains, Phase IV (KMG-IV): sequencing the most valuable type-strain genomes for metagenomic binning, comparative biology and taxonomic classification.</title>
        <authorList>
            <person name="Goeker M."/>
        </authorList>
    </citation>
    <scope>NUCLEOTIDE SEQUENCE [LARGE SCALE GENOMIC DNA]</scope>
    <source>
        <strain evidence="5 6">DSM 27568</strain>
    </source>
</reference>
<dbReference type="InterPro" id="IPR000160">
    <property type="entry name" value="GGDEF_dom"/>
</dbReference>